<reference evidence="1 2" key="1">
    <citation type="submission" date="2017-06" db="EMBL/GenBank/DDBJ databases">
        <title>Genome sequencing of cyanobaciteial culture collection at National Institute for Environmental Studies (NIES).</title>
        <authorList>
            <person name="Hirose Y."/>
            <person name="Shimura Y."/>
            <person name="Fujisawa T."/>
            <person name="Nakamura Y."/>
            <person name="Kawachi M."/>
        </authorList>
    </citation>
    <scope>NUCLEOTIDE SEQUENCE [LARGE SCALE GENOMIC DNA]</scope>
    <source>
        <strain evidence="1 2">NIES-2135</strain>
    </source>
</reference>
<dbReference type="Proteomes" id="UP000217895">
    <property type="component" value="Chromosome"/>
</dbReference>
<protein>
    <submittedName>
        <fullName evidence="1">Uncharacterized protein</fullName>
    </submittedName>
</protein>
<name>A0A1Z4JDC7_LEPBY</name>
<evidence type="ECO:0000313" key="2">
    <source>
        <dbReference type="Proteomes" id="UP000217895"/>
    </source>
</evidence>
<organism evidence="1 2">
    <name type="scientific">Leptolyngbya boryana NIES-2135</name>
    <dbReference type="NCBI Taxonomy" id="1973484"/>
    <lineage>
        <taxon>Bacteria</taxon>
        <taxon>Bacillati</taxon>
        <taxon>Cyanobacteriota</taxon>
        <taxon>Cyanophyceae</taxon>
        <taxon>Leptolyngbyales</taxon>
        <taxon>Leptolyngbyaceae</taxon>
        <taxon>Leptolyngbya group</taxon>
        <taxon>Leptolyngbya</taxon>
    </lineage>
</organism>
<gene>
    <name evidence="1" type="ORF">NIES2135_15590</name>
</gene>
<keyword evidence="2" id="KW-1185">Reference proteome</keyword>
<accession>A0A1Z4JDC7</accession>
<dbReference type="EMBL" id="AP018203">
    <property type="protein sequence ID" value="BAY54741.1"/>
    <property type="molecule type" value="Genomic_DNA"/>
</dbReference>
<proteinExistence type="predicted"/>
<evidence type="ECO:0000313" key="1">
    <source>
        <dbReference type="EMBL" id="BAY54741.1"/>
    </source>
</evidence>
<dbReference type="AlphaFoldDB" id="A0A1Z4JDC7"/>
<sequence length="43" mass="5110">MVEHRIPLSKEIYQLNILNLLNDSEHFRIEVVAFLKPLQSFTL</sequence>